<feature type="transmembrane region" description="Helical" evidence="4">
    <location>
        <begin position="383"/>
        <end position="404"/>
    </location>
</feature>
<feature type="transmembrane region" description="Helical" evidence="4">
    <location>
        <begin position="324"/>
        <end position="346"/>
    </location>
</feature>
<dbReference type="PANTHER" id="PTHR11360">
    <property type="entry name" value="MONOCARBOXYLATE TRANSPORTER"/>
    <property type="match status" value="1"/>
</dbReference>
<dbReference type="Gene3D" id="1.20.1250.20">
    <property type="entry name" value="MFS general substrate transporter like domains"/>
    <property type="match status" value="1"/>
</dbReference>
<dbReference type="PROSITE" id="PS50850">
    <property type="entry name" value="MFS"/>
    <property type="match status" value="1"/>
</dbReference>
<dbReference type="AlphaFoldDB" id="A0A4Z0BNV7"/>
<accession>A0A4Z0BNV7</accession>
<evidence type="ECO:0000313" key="7">
    <source>
        <dbReference type="Proteomes" id="UP000298180"/>
    </source>
</evidence>
<keyword evidence="1 4" id="KW-0812">Transmembrane</keyword>
<dbReference type="GO" id="GO:0022857">
    <property type="term" value="F:transmembrane transporter activity"/>
    <property type="evidence" value="ECO:0007669"/>
    <property type="project" value="InterPro"/>
</dbReference>
<feature type="transmembrane region" description="Helical" evidence="4">
    <location>
        <begin position="183"/>
        <end position="204"/>
    </location>
</feature>
<proteinExistence type="predicted"/>
<dbReference type="Proteomes" id="UP000298180">
    <property type="component" value="Unassembled WGS sequence"/>
</dbReference>
<feature type="transmembrane region" description="Helical" evidence="4">
    <location>
        <begin position="263"/>
        <end position="286"/>
    </location>
</feature>
<dbReference type="PANTHER" id="PTHR11360:SF308">
    <property type="entry name" value="BLL3089 PROTEIN"/>
    <property type="match status" value="1"/>
</dbReference>
<dbReference type="InterPro" id="IPR020846">
    <property type="entry name" value="MFS_dom"/>
</dbReference>
<sequence length="411" mass="42987">MERDVVGAAAVVATDAVTASSPGHDRRLVGWLSLAQLISWGSVFYTFALLLGPVERELGLTRTQSSFAFSLALLAEGLLAYPVGRWIDRGHERIVMTGGTLLIAAGLTLHAFVQSAAGFFAAWLLLGAALAATLYNAAFSVVTRRFPRDFRRAIITITFLGGLASSVFIPLSAALISAWGWRAALLVLAGIHLLVCLPIHALVLRNAPAGAASAPGGGHFPPALLRHPAFLLIGVFVVGMMGITAAIPPHLVSLLRESGLAEAWVIAIPATIGAVQVLGRVLLFFFEGRFDLHLANRLIPILVPLALAALIAGAGSPWGGVLFVLLYGLGNGMLTIVKGTAIAQYVDREHVASLNGALGVPVAIARASAPVLLGVMWTHDAGYRWGLGMLLAVGVLASLALVMAQRRAPVA</sequence>
<feature type="transmembrane region" description="Helical" evidence="4">
    <location>
        <begin position="229"/>
        <end position="251"/>
    </location>
</feature>
<feature type="domain" description="Major facilitator superfamily (MFS) profile" evidence="5">
    <location>
        <begin position="28"/>
        <end position="411"/>
    </location>
</feature>
<feature type="transmembrane region" description="Helical" evidence="4">
    <location>
        <begin position="28"/>
        <end position="47"/>
    </location>
</feature>
<dbReference type="InterPro" id="IPR036259">
    <property type="entry name" value="MFS_trans_sf"/>
</dbReference>
<feature type="transmembrane region" description="Helical" evidence="4">
    <location>
        <begin position="358"/>
        <end position="377"/>
    </location>
</feature>
<evidence type="ECO:0000256" key="3">
    <source>
        <dbReference type="ARBA" id="ARBA00023136"/>
    </source>
</evidence>
<dbReference type="OrthoDB" id="5966585at2"/>
<comment type="caution">
    <text evidence="6">The sequence shown here is derived from an EMBL/GenBank/DDBJ whole genome shotgun (WGS) entry which is preliminary data.</text>
</comment>
<evidence type="ECO:0000256" key="1">
    <source>
        <dbReference type="ARBA" id="ARBA00022692"/>
    </source>
</evidence>
<keyword evidence="2 4" id="KW-1133">Transmembrane helix</keyword>
<gene>
    <name evidence="6" type="ORF">EZ313_19725</name>
</gene>
<dbReference type="EMBL" id="SMLM01000003">
    <property type="protein sequence ID" value="TFZ00996.1"/>
    <property type="molecule type" value="Genomic_DNA"/>
</dbReference>
<feature type="transmembrane region" description="Helical" evidence="4">
    <location>
        <begin position="119"/>
        <end position="142"/>
    </location>
</feature>
<evidence type="ECO:0000256" key="2">
    <source>
        <dbReference type="ARBA" id="ARBA00022989"/>
    </source>
</evidence>
<evidence type="ECO:0000256" key="4">
    <source>
        <dbReference type="SAM" id="Phobius"/>
    </source>
</evidence>
<keyword evidence="7" id="KW-1185">Reference proteome</keyword>
<dbReference type="SUPFAM" id="SSF103473">
    <property type="entry name" value="MFS general substrate transporter"/>
    <property type="match status" value="1"/>
</dbReference>
<dbReference type="InterPro" id="IPR011701">
    <property type="entry name" value="MFS"/>
</dbReference>
<name>A0A4Z0BNV7_9BURK</name>
<evidence type="ECO:0000259" key="5">
    <source>
        <dbReference type="PROSITE" id="PS50850"/>
    </source>
</evidence>
<evidence type="ECO:0000313" key="6">
    <source>
        <dbReference type="EMBL" id="TFZ00996.1"/>
    </source>
</evidence>
<organism evidence="6 7">
    <name type="scientific">Ramlibacter henchirensis</name>
    <dbReference type="NCBI Taxonomy" id="204072"/>
    <lineage>
        <taxon>Bacteria</taxon>
        <taxon>Pseudomonadati</taxon>
        <taxon>Pseudomonadota</taxon>
        <taxon>Betaproteobacteria</taxon>
        <taxon>Burkholderiales</taxon>
        <taxon>Comamonadaceae</taxon>
        <taxon>Ramlibacter</taxon>
    </lineage>
</organism>
<dbReference type="Pfam" id="PF07690">
    <property type="entry name" value="MFS_1"/>
    <property type="match status" value="1"/>
</dbReference>
<feature type="transmembrane region" description="Helical" evidence="4">
    <location>
        <begin position="154"/>
        <end position="177"/>
    </location>
</feature>
<protein>
    <submittedName>
        <fullName evidence="6">MFS transporter</fullName>
    </submittedName>
</protein>
<reference evidence="6 7" key="1">
    <citation type="submission" date="2019-03" db="EMBL/GenBank/DDBJ databases">
        <title>Ramlibacter henchirensis DSM 14656, whole genome shotgun sequence.</title>
        <authorList>
            <person name="Zhang X."/>
            <person name="Feng G."/>
            <person name="Zhu H."/>
        </authorList>
    </citation>
    <scope>NUCLEOTIDE SEQUENCE [LARGE SCALE GENOMIC DNA]</scope>
    <source>
        <strain evidence="6 7">DSM 14656</strain>
    </source>
</reference>
<dbReference type="InterPro" id="IPR050327">
    <property type="entry name" value="Proton-linked_MCT"/>
</dbReference>
<feature type="transmembrane region" description="Helical" evidence="4">
    <location>
        <begin position="298"/>
        <end position="318"/>
    </location>
</feature>
<feature type="transmembrane region" description="Helical" evidence="4">
    <location>
        <begin position="94"/>
        <end position="113"/>
    </location>
</feature>
<feature type="transmembrane region" description="Helical" evidence="4">
    <location>
        <begin position="67"/>
        <end position="87"/>
    </location>
</feature>
<keyword evidence="3 4" id="KW-0472">Membrane</keyword>